<comment type="similarity">
    <text evidence="1 5">Belongs to the GPN-loop GTPase family.</text>
</comment>
<dbReference type="PANTHER" id="PTHR21231:SF3">
    <property type="entry name" value="GPN-LOOP GTPASE 2"/>
    <property type="match status" value="1"/>
</dbReference>
<evidence type="ECO:0000256" key="5">
    <source>
        <dbReference type="RuleBase" id="RU365059"/>
    </source>
</evidence>
<dbReference type="AlphaFoldDB" id="A0A5A8DQ67"/>
<evidence type="ECO:0000313" key="8">
    <source>
        <dbReference type="Proteomes" id="UP000325113"/>
    </source>
</evidence>
<evidence type="ECO:0000256" key="2">
    <source>
        <dbReference type="ARBA" id="ARBA00022741"/>
    </source>
</evidence>
<comment type="caution">
    <text evidence="7">The sequence shown here is derived from an EMBL/GenBank/DDBJ whole genome shotgun (WGS) entry which is preliminary data.</text>
</comment>
<dbReference type="FunFam" id="3.40.50.300:FF:000338">
    <property type="entry name" value="GPN-loop GTPase 2"/>
    <property type="match status" value="1"/>
</dbReference>
<protein>
    <recommendedName>
        <fullName evidence="5">GPN-loop GTPase 2</fullName>
    </recommendedName>
</protein>
<sequence length="436" mass="45066">MFGQLVIGPPGSGKSTYCTGMHEFLSGIGRRPVVINLDPANDELPYPCALDIADLITCSDVMEAMDLGPNGGLMYCMDFLAENAAWLDERIQAIQRESSGGAYVLIDCPGQAELFTQSPSFLAVVRRLVGPLKLRLAAVHLVDAHHCSDPSKIISASLLSLNTMMRLELPHVNILSKIDIAERYGPLPFGLEFFARLDEPGRVMGLIDEQSRRHVKAAAKALGLSEEAAGLESAPEPKQHGEWDGQVESDAAEEGDASAAQAADSAPATCGGACGAACVAASGGACGADCEPAAPGGGAAAAAAAAESEADARARLAKLRGFLDRRRGLNSALLGLVDEFGLVGFRPLNVMDKDSVIDVTRAVDKANGYTFGALHDGSDSAIGAGGADWAPRRGVGSMAAADGEEVGVRGVVAAEDTAADTAALSRAAALYLGKAY</sequence>
<evidence type="ECO:0000256" key="4">
    <source>
        <dbReference type="ARBA" id="ARBA00023134"/>
    </source>
</evidence>
<comment type="subunit">
    <text evidence="5">Binds to RNA polymerase II (RNAPII).</text>
</comment>
<dbReference type="InterPro" id="IPR004130">
    <property type="entry name" value="Gpn"/>
</dbReference>
<keyword evidence="3 5" id="KW-0378">Hydrolase</keyword>
<dbReference type="Pfam" id="PF03029">
    <property type="entry name" value="ATP_bind_1"/>
    <property type="match status" value="1"/>
</dbReference>
<dbReference type="Proteomes" id="UP000325113">
    <property type="component" value="Unassembled WGS sequence"/>
</dbReference>
<name>A0A5A8DQ67_CAFRO</name>
<dbReference type="PANTHER" id="PTHR21231">
    <property type="entry name" value="XPA-BINDING PROTEIN 1-RELATED"/>
    <property type="match status" value="1"/>
</dbReference>
<dbReference type="InterPro" id="IPR030231">
    <property type="entry name" value="Gpn2"/>
</dbReference>
<dbReference type="GO" id="GO:0003924">
    <property type="term" value="F:GTPase activity"/>
    <property type="evidence" value="ECO:0007669"/>
    <property type="project" value="TreeGrafter"/>
</dbReference>
<dbReference type="CDD" id="cd17871">
    <property type="entry name" value="GPN2"/>
    <property type="match status" value="1"/>
</dbReference>
<evidence type="ECO:0000256" key="6">
    <source>
        <dbReference type="SAM" id="MobiDB-lite"/>
    </source>
</evidence>
<proteinExistence type="inferred from homology"/>
<evidence type="ECO:0000256" key="1">
    <source>
        <dbReference type="ARBA" id="ARBA00005290"/>
    </source>
</evidence>
<comment type="function">
    <text evidence="5">Small GTPase required for proper localization of RNA polymerase II and III (RNAPII and RNAPIII). May act at an RNAP assembly step prior to nuclear import.</text>
</comment>
<dbReference type="Gene3D" id="3.40.50.300">
    <property type="entry name" value="P-loop containing nucleotide triphosphate hydrolases"/>
    <property type="match status" value="1"/>
</dbReference>
<accession>A0A5A8DQ67</accession>
<gene>
    <name evidence="7" type="ORF">FNF31_01142</name>
</gene>
<organism evidence="7 8">
    <name type="scientific">Cafeteria roenbergensis</name>
    <name type="common">Marine flagellate</name>
    <dbReference type="NCBI Taxonomy" id="33653"/>
    <lineage>
        <taxon>Eukaryota</taxon>
        <taxon>Sar</taxon>
        <taxon>Stramenopiles</taxon>
        <taxon>Bigyra</taxon>
        <taxon>Opalozoa</taxon>
        <taxon>Bicosoecida</taxon>
        <taxon>Cafeteriaceae</taxon>
        <taxon>Cafeteria</taxon>
    </lineage>
</organism>
<feature type="region of interest" description="Disordered" evidence="6">
    <location>
        <begin position="226"/>
        <end position="260"/>
    </location>
</feature>
<dbReference type="InterPro" id="IPR027417">
    <property type="entry name" value="P-loop_NTPase"/>
</dbReference>
<dbReference type="GO" id="GO:0005737">
    <property type="term" value="C:cytoplasm"/>
    <property type="evidence" value="ECO:0007669"/>
    <property type="project" value="TreeGrafter"/>
</dbReference>
<keyword evidence="2 5" id="KW-0547">Nucleotide-binding</keyword>
<feature type="compositionally biased region" description="Acidic residues" evidence="6">
    <location>
        <begin position="245"/>
        <end position="256"/>
    </location>
</feature>
<dbReference type="EMBL" id="VLTM01000007">
    <property type="protein sequence ID" value="KAA0166767.1"/>
    <property type="molecule type" value="Genomic_DNA"/>
</dbReference>
<dbReference type="GO" id="GO:0005525">
    <property type="term" value="F:GTP binding"/>
    <property type="evidence" value="ECO:0007669"/>
    <property type="project" value="UniProtKB-KW"/>
</dbReference>
<dbReference type="SUPFAM" id="SSF52540">
    <property type="entry name" value="P-loop containing nucleoside triphosphate hydrolases"/>
    <property type="match status" value="1"/>
</dbReference>
<evidence type="ECO:0000256" key="3">
    <source>
        <dbReference type="ARBA" id="ARBA00022801"/>
    </source>
</evidence>
<reference evidence="7 8" key="1">
    <citation type="submission" date="2019-07" db="EMBL/GenBank/DDBJ databases">
        <title>Genomes of Cafeteria roenbergensis.</title>
        <authorList>
            <person name="Fischer M.G."/>
            <person name="Hackl T."/>
            <person name="Roman M."/>
        </authorList>
    </citation>
    <scope>NUCLEOTIDE SEQUENCE [LARGE SCALE GENOMIC DNA]</scope>
    <source>
        <strain evidence="7 8">Cflag</strain>
    </source>
</reference>
<keyword evidence="4 5" id="KW-0342">GTP-binding</keyword>
<evidence type="ECO:0000313" key="7">
    <source>
        <dbReference type="EMBL" id="KAA0166767.1"/>
    </source>
</evidence>